<evidence type="ECO:0000313" key="2">
    <source>
        <dbReference type="EnsemblPlants" id="ONIVA03G32820.1"/>
    </source>
</evidence>
<sequence>MAKKTHGESELARQLATPRRWYDPQTNHPNLLSLPLSPFSPFPFPSPTFTPTDPTEPERAAVQVTVTHGGACRPCESLGGDEKTERGGRWRRGSGAAAAREENGGGRILEWSCARVLVLMLVLVSSERSWRAAAAHPRPALLTDGALLTACPNAKRRRHPRDLAARIWSILAVLLNDGGGGGASSPALTGDGGADWSWSRSRRSRSSCSGIKVGLLHGAPWDARHAERKGGCALLPCSERRPPPRRRLRGCVAPSRLAFWKT</sequence>
<name>A0A0E0GSL4_ORYNI</name>
<reference evidence="2" key="1">
    <citation type="submission" date="2015-04" db="UniProtKB">
        <authorList>
            <consortium name="EnsemblPlants"/>
        </authorList>
    </citation>
    <scope>IDENTIFICATION</scope>
    <source>
        <strain evidence="2">SL10</strain>
    </source>
</reference>
<feature type="region of interest" description="Disordered" evidence="1">
    <location>
        <begin position="75"/>
        <end position="101"/>
    </location>
</feature>
<dbReference type="HOGENOM" id="CLU_1063122_0_0_1"/>
<feature type="compositionally biased region" description="Basic and acidic residues" evidence="1">
    <location>
        <begin position="1"/>
        <end position="11"/>
    </location>
</feature>
<accession>A0A0E0GSL4</accession>
<dbReference type="Gramene" id="ONIVA03G32820.1">
    <property type="protein sequence ID" value="ONIVA03G32820.1"/>
    <property type="gene ID" value="ONIVA03G32820"/>
</dbReference>
<dbReference type="EnsemblPlants" id="ONIVA03G32820.1">
    <property type="protein sequence ID" value="ONIVA03G32820.1"/>
    <property type="gene ID" value="ONIVA03G32820"/>
</dbReference>
<protein>
    <submittedName>
        <fullName evidence="2">Uncharacterized protein</fullName>
    </submittedName>
</protein>
<organism evidence="2">
    <name type="scientific">Oryza nivara</name>
    <name type="common">Indian wild rice</name>
    <name type="synonym">Oryza sativa f. spontanea</name>
    <dbReference type="NCBI Taxonomy" id="4536"/>
    <lineage>
        <taxon>Eukaryota</taxon>
        <taxon>Viridiplantae</taxon>
        <taxon>Streptophyta</taxon>
        <taxon>Embryophyta</taxon>
        <taxon>Tracheophyta</taxon>
        <taxon>Spermatophyta</taxon>
        <taxon>Magnoliopsida</taxon>
        <taxon>Liliopsida</taxon>
        <taxon>Poales</taxon>
        <taxon>Poaceae</taxon>
        <taxon>BOP clade</taxon>
        <taxon>Oryzoideae</taxon>
        <taxon>Oryzeae</taxon>
        <taxon>Oryzinae</taxon>
        <taxon>Oryza</taxon>
    </lineage>
</organism>
<evidence type="ECO:0000313" key="3">
    <source>
        <dbReference type="Proteomes" id="UP000006591"/>
    </source>
</evidence>
<dbReference type="AlphaFoldDB" id="A0A0E0GSL4"/>
<proteinExistence type="predicted"/>
<reference evidence="2" key="2">
    <citation type="submission" date="2018-04" db="EMBL/GenBank/DDBJ databases">
        <title>OnivRS2 (Oryza nivara Reference Sequence Version 2).</title>
        <authorList>
            <person name="Zhang J."/>
            <person name="Kudrna D."/>
            <person name="Lee S."/>
            <person name="Talag J."/>
            <person name="Rajasekar S."/>
            <person name="Welchert J."/>
            <person name="Hsing Y.-I."/>
            <person name="Wing R.A."/>
        </authorList>
    </citation>
    <scope>NUCLEOTIDE SEQUENCE [LARGE SCALE GENOMIC DNA]</scope>
    <source>
        <strain evidence="2">SL10</strain>
    </source>
</reference>
<dbReference type="Proteomes" id="UP000006591">
    <property type="component" value="Chromosome 3"/>
</dbReference>
<keyword evidence="3" id="KW-1185">Reference proteome</keyword>
<evidence type="ECO:0000256" key="1">
    <source>
        <dbReference type="SAM" id="MobiDB-lite"/>
    </source>
</evidence>
<feature type="region of interest" description="Disordered" evidence="1">
    <location>
        <begin position="1"/>
        <end position="27"/>
    </location>
</feature>